<dbReference type="PROSITE" id="PS50178">
    <property type="entry name" value="ZF_FYVE"/>
    <property type="match status" value="1"/>
</dbReference>
<dbReference type="SMART" id="SM00064">
    <property type="entry name" value="FYVE"/>
    <property type="match status" value="1"/>
</dbReference>
<feature type="region of interest" description="Disordered" evidence="5">
    <location>
        <begin position="563"/>
        <end position="602"/>
    </location>
</feature>
<feature type="compositionally biased region" description="Low complexity" evidence="5">
    <location>
        <begin position="514"/>
        <end position="528"/>
    </location>
</feature>
<feature type="compositionally biased region" description="Polar residues" evidence="5">
    <location>
        <begin position="805"/>
        <end position="816"/>
    </location>
</feature>
<name>W4GT91_APHAT</name>
<dbReference type="SUPFAM" id="SSF55781">
    <property type="entry name" value="GAF domain-like"/>
    <property type="match status" value="1"/>
</dbReference>
<evidence type="ECO:0000259" key="6">
    <source>
        <dbReference type="PROSITE" id="PS50178"/>
    </source>
</evidence>
<evidence type="ECO:0000256" key="1">
    <source>
        <dbReference type="ARBA" id="ARBA00022723"/>
    </source>
</evidence>
<keyword evidence="2 4" id="KW-0863">Zinc-finger</keyword>
<dbReference type="GeneID" id="20806917"/>
<dbReference type="VEuPathDB" id="FungiDB:H257_04921"/>
<dbReference type="SUPFAM" id="SSF57903">
    <property type="entry name" value="FYVE/PHD zinc finger"/>
    <property type="match status" value="1"/>
</dbReference>
<feature type="compositionally biased region" description="Low complexity" evidence="5">
    <location>
        <begin position="438"/>
        <end position="450"/>
    </location>
</feature>
<dbReference type="PANTHER" id="PTHR43102:SF2">
    <property type="entry name" value="GAF DOMAIN-CONTAINING PROTEIN"/>
    <property type="match status" value="1"/>
</dbReference>
<dbReference type="RefSeq" id="XP_009827883.1">
    <property type="nucleotide sequence ID" value="XM_009829581.1"/>
</dbReference>
<proteinExistence type="predicted"/>
<feature type="compositionally biased region" description="Low complexity" evidence="5">
    <location>
        <begin position="485"/>
        <end position="495"/>
    </location>
</feature>
<evidence type="ECO:0000256" key="3">
    <source>
        <dbReference type="ARBA" id="ARBA00022833"/>
    </source>
</evidence>
<reference evidence="7" key="1">
    <citation type="submission" date="2013-12" db="EMBL/GenBank/DDBJ databases">
        <title>The Genome Sequence of Aphanomyces astaci APO3.</title>
        <authorList>
            <consortium name="The Broad Institute Genomics Platform"/>
            <person name="Russ C."/>
            <person name="Tyler B."/>
            <person name="van West P."/>
            <person name="Dieguez-Uribeondo J."/>
            <person name="Young S.K."/>
            <person name="Zeng Q."/>
            <person name="Gargeya S."/>
            <person name="Fitzgerald M."/>
            <person name="Abouelleil A."/>
            <person name="Alvarado L."/>
            <person name="Chapman S.B."/>
            <person name="Gainer-Dewar J."/>
            <person name="Goldberg J."/>
            <person name="Griggs A."/>
            <person name="Gujja S."/>
            <person name="Hansen M."/>
            <person name="Howarth C."/>
            <person name="Imamovic A."/>
            <person name="Ireland A."/>
            <person name="Larimer J."/>
            <person name="McCowan C."/>
            <person name="Murphy C."/>
            <person name="Pearson M."/>
            <person name="Poon T.W."/>
            <person name="Priest M."/>
            <person name="Roberts A."/>
            <person name="Saif S."/>
            <person name="Shea T."/>
            <person name="Sykes S."/>
            <person name="Wortman J."/>
            <person name="Nusbaum C."/>
            <person name="Birren B."/>
        </authorList>
    </citation>
    <scope>NUCLEOTIDE SEQUENCE [LARGE SCALE GENOMIC DNA]</scope>
    <source>
        <strain evidence="7">APO3</strain>
    </source>
</reference>
<dbReference type="AlphaFoldDB" id="W4GT91"/>
<dbReference type="InterPro" id="IPR000306">
    <property type="entry name" value="Znf_FYVE"/>
</dbReference>
<gene>
    <name evidence="7" type="ORF">H257_04921</name>
</gene>
<dbReference type="GO" id="GO:0008270">
    <property type="term" value="F:zinc ion binding"/>
    <property type="evidence" value="ECO:0007669"/>
    <property type="project" value="UniProtKB-KW"/>
</dbReference>
<feature type="domain" description="FYVE-type" evidence="6">
    <location>
        <begin position="310"/>
        <end position="411"/>
    </location>
</feature>
<dbReference type="PANTHER" id="PTHR43102">
    <property type="entry name" value="SLR1143 PROTEIN"/>
    <property type="match status" value="1"/>
</dbReference>
<dbReference type="InterPro" id="IPR003018">
    <property type="entry name" value="GAF"/>
</dbReference>
<protein>
    <recommendedName>
        <fullName evidence="6">FYVE-type domain-containing protein</fullName>
    </recommendedName>
</protein>
<feature type="region of interest" description="Disordered" evidence="5">
    <location>
        <begin position="354"/>
        <end position="394"/>
    </location>
</feature>
<keyword evidence="3" id="KW-0862">Zinc</keyword>
<dbReference type="Pfam" id="PF01590">
    <property type="entry name" value="GAF"/>
    <property type="match status" value="1"/>
</dbReference>
<accession>W4GT91</accession>
<evidence type="ECO:0000256" key="2">
    <source>
        <dbReference type="ARBA" id="ARBA00022771"/>
    </source>
</evidence>
<feature type="compositionally biased region" description="Low complexity" evidence="5">
    <location>
        <begin position="383"/>
        <end position="394"/>
    </location>
</feature>
<dbReference type="InterPro" id="IPR011011">
    <property type="entry name" value="Znf_FYVE_PHD"/>
</dbReference>
<feature type="compositionally biased region" description="Basic residues" evidence="5">
    <location>
        <begin position="568"/>
        <end position="581"/>
    </location>
</feature>
<dbReference type="STRING" id="112090.W4GT91"/>
<dbReference type="EMBL" id="KI913122">
    <property type="protein sequence ID" value="ETV82214.1"/>
    <property type="molecule type" value="Genomic_DNA"/>
</dbReference>
<dbReference type="Gene3D" id="3.30.40.10">
    <property type="entry name" value="Zinc/RING finger domain, C3HC4 (zinc finger)"/>
    <property type="match status" value="1"/>
</dbReference>
<dbReference type="OrthoDB" id="303614at2759"/>
<sequence>MSQQASAFSPFVGAKLHTGNKPAVLSTDGLKPPPTVGDDLDRRPSTQVLAPELAALRAHGRRAAENLIRLNASTQWHSVQRTVPDEHHPMDSTADKALELVQTAEDGFCSIRGTAAVYASFDEVMQVLSVKHPRRVRSMYSHFFGKMSSEGRTPVSSCVYYQPAEDNAAPNQVLSVETVQVRPHWSSINPTMTTTHLRDKHEYAILRFVAPDDYAGVCVWDDVDLKCTPLERNTPLRRCGFVVSRASPHHVQASFISSTALKTAADGRPALPASTYFAMQNLVTSTLRGMHAAVVDLRLHAPMVLPKEVMGDGPRCVRCSKAFTFYRYKHHCRHCGDVVCTHCSSSVGVIDDDDSFGSQPPSESQEPSGGATTLPRGGRNGQPTAATTTTTPTPTWSRRVRLCVGCQDGRNLHCMRRASLKRHSSGTSSIGRPPAPHAPSTSSPVVTSPTMFDGDNTPLPSPYQFRGASRLNTAPPPPFQGGPSGSSSSRHLPGSKTPSQPYQQHHGGRSPFVSSTTSYDGNSSSSSSTPPPHPSPWSPTGTPSVVESPKFRADQFDNFVDASAVKNSARHRHRSSARGKKAAAAAHEPIPEPSVVQNEDEKAPDVVTESTLLSYPLTFKDGNAWPDPPTTPHEAWRLQKTKTLDLLRPHPETHTYVKMACKTMQCHVGALTIVGGSKGLLIAKVGVAADSIPRHILFESHVLMSTEPLVVLDCHNDLRFMTNPLVCQGDIGIRFYVGVPLITSDGCIVGALSVVDTRPRTKVRQLDLHTLVLTARTLMRRFEDLTTAAALHSGQSSDEKKSRPVSWQQAAVSDVD</sequence>
<dbReference type="Gene3D" id="3.30.450.40">
    <property type="match status" value="1"/>
</dbReference>
<dbReference type="InterPro" id="IPR013083">
    <property type="entry name" value="Znf_RING/FYVE/PHD"/>
</dbReference>
<evidence type="ECO:0000256" key="5">
    <source>
        <dbReference type="SAM" id="MobiDB-lite"/>
    </source>
</evidence>
<organism evidence="7">
    <name type="scientific">Aphanomyces astaci</name>
    <name type="common">Crayfish plague agent</name>
    <dbReference type="NCBI Taxonomy" id="112090"/>
    <lineage>
        <taxon>Eukaryota</taxon>
        <taxon>Sar</taxon>
        <taxon>Stramenopiles</taxon>
        <taxon>Oomycota</taxon>
        <taxon>Saprolegniomycetes</taxon>
        <taxon>Saprolegniales</taxon>
        <taxon>Verrucalvaceae</taxon>
        <taxon>Aphanomyces</taxon>
    </lineage>
</organism>
<evidence type="ECO:0000313" key="7">
    <source>
        <dbReference type="EMBL" id="ETV82214.1"/>
    </source>
</evidence>
<dbReference type="Pfam" id="PF01363">
    <property type="entry name" value="FYVE"/>
    <property type="match status" value="1"/>
</dbReference>
<feature type="compositionally biased region" description="Low complexity" evidence="5">
    <location>
        <begin position="356"/>
        <end position="370"/>
    </location>
</feature>
<keyword evidence="1" id="KW-0479">Metal-binding</keyword>
<evidence type="ECO:0000256" key="4">
    <source>
        <dbReference type="PROSITE-ProRule" id="PRU00091"/>
    </source>
</evidence>
<dbReference type="InterPro" id="IPR017455">
    <property type="entry name" value="Znf_FYVE-rel"/>
</dbReference>
<feature type="region of interest" description="Disordered" evidence="5">
    <location>
        <begin position="417"/>
        <end position="548"/>
    </location>
</feature>
<dbReference type="InterPro" id="IPR029016">
    <property type="entry name" value="GAF-like_dom_sf"/>
</dbReference>
<feature type="region of interest" description="Disordered" evidence="5">
    <location>
        <begin position="19"/>
        <end position="43"/>
    </location>
</feature>
<feature type="region of interest" description="Disordered" evidence="5">
    <location>
        <begin position="793"/>
        <end position="816"/>
    </location>
</feature>